<gene>
    <name evidence="2" type="ORF">ANCCAN_13733</name>
</gene>
<proteinExistence type="predicted"/>
<dbReference type="EMBL" id="JOJR01000290">
    <property type="protein sequence ID" value="RCN40347.1"/>
    <property type="molecule type" value="Genomic_DNA"/>
</dbReference>
<dbReference type="InterPro" id="IPR036734">
    <property type="entry name" value="Neur_chan_lig-bd_sf"/>
</dbReference>
<dbReference type="InterPro" id="IPR006202">
    <property type="entry name" value="Neur_chan_lig-bd"/>
</dbReference>
<dbReference type="GO" id="GO:0016020">
    <property type="term" value="C:membrane"/>
    <property type="evidence" value="ECO:0007669"/>
    <property type="project" value="InterPro"/>
</dbReference>
<name>A0A368GC25_ANCCA</name>
<dbReference type="OrthoDB" id="442503at2759"/>
<reference evidence="2 3" key="1">
    <citation type="submission" date="2014-10" db="EMBL/GenBank/DDBJ databases">
        <title>Draft genome of the hookworm Ancylostoma caninum.</title>
        <authorList>
            <person name="Mitreva M."/>
        </authorList>
    </citation>
    <scope>NUCLEOTIDE SEQUENCE [LARGE SCALE GENOMIC DNA]</scope>
    <source>
        <strain evidence="2 3">Baltimore</strain>
    </source>
</reference>
<dbReference type="Pfam" id="PF02931">
    <property type="entry name" value="Neur_chan_LBD"/>
    <property type="match status" value="1"/>
</dbReference>
<dbReference type="GO" id="GO:0005230">
    <property type="term" value="F:extracellular ligand-gated monoatomic ion channel activity"/>
    <property type="evidence" value="ECO:0007669"/>
    <property type="project" value="InterPro"/>
</dbReference>
<evidence type="ECO:0000313" key="2">
    <source>
        <dbReference type="EMBL" id="RCN40347.1"/>
    </source>
</evidence>
<dbReference type="Gene3D" id="2.70.170.10">
    <property type="entry name" value="Neurotransmitter-gated ion-channel ligand-binding domain"/>
    <property type="match status" value="1"/>
</dbReference>
<protein>
    <recommendedName>
        <fullName evidence="1">Neurotransmitter-gated ion-channel ligand-binding domain-containing protein</fullName>
    </recommendedName>
</protein>
<organism evidence="2 3">
    <name type="scientific">Ancylostoma caninum</name>
    <name type="common">Dog hookworm</name>
    <dbReference type="NCBI Taxonomy" id="29170"/>
    <lineage>
        <taxon>Eukaryota</taxon>
        <taxon>Metazoa</taxon>
        <taxon>Ecdysozoa</taxon>
        <taxon>Nematoda</taxon>
        <taxon>Chromadorea</taxon>
        <taxon>Rhabditida</taxon>
        <taxon>Rhabditina</taxon>
        <taxon>Rhabditomorpha</taxon>
        <taxon>Strongyloidea</taxon>
        <taxon>Ancylostomatidae</taxon>
        <taxon>Ancylostomatinae</taxon>
        <taxon>Ancylostoma</taxon>
    </lineage>
</organism>
<feature type="domain" description="Neurotransmitter-gated ion-channel ligand-binding" evidence="1">
    <location>
        <begin position="3"/>
        <end position="74"/>
    </location>
</feature>
<keyword evidence="3" id="KW-1185">Reference proteome</keyword>
<evidence type="ECO:0000259" key="1">
    <source>
        <dbReference type="Pfam" id="PF02931"/>
    </source>
</evidence>
<accession>A0A368GC25</accession>
<dbReference type="AlphaFoldDB" id="A0A368GC25"/>
<dbReference type="STRING" id="29170.A0A368GC25"/>
<comment type="caution">
    <text evidence="2">The sequence shown here is derived from an EMBL/GenBank/DDBJ whole genome shotgun (WGS) entry which is preliminary data.</text>
</comment>
<dbReference type="Proteomes" id="UP000252519">
    <property type="component" value="Unassembled WGS sequence"/>
</dbReference>
<evidence type="ECO:0000313" key="3">
    <source>
        <dbReference type="Proteomes" id="UP000252519"/>
    </source>
</evidence>
<sequence length="122" mass="14970">MLQEFVAQFRFRQEWFDDRLRFMDHQGPLSPEYRNFEFIHVARDQRLWIPDTFFQNERNGWYHMLDQVNTSLIVFHAFIALSNGLAELRDRFCIICLHHRRHQVRVGRRGDPNPRRRQRSSA</sequence>
<dbReference type="SUPFAM" id="SSF63712">
    <property type="entry name" value="Nicotinic receptor ligand binding domain-like"/>
    <property type="match status" value="1"/>
</dbReference>